<keyword evidence="2" id="KW-0479">Metal-binding</keyword>
<dbReference type="PANTHER" id="PTHR34615:SF1">
    <property type="entry name" value="PX DOMAIN-CONTAINING PROTEIN"/>
    <property type="match status" value="1"/>
</dbReference>
<organism evidence="4">
    <name type="scientific">Aphanomyces astaci</name>
    <name type="common">Crayfish plague agent</name>
    <dbReference type="NCBI Taxonomy" id="112090"/>
    <lineage>
        <taxon>Eukaryota</taxon>
        <taxon>Sar</taxon>
        <taxon>Stramenopiles</taxon>
        <taxon>Oomycota</taxon>
        <taxon>Saprolegniomycetes</taxon>
        <taxon>Saprolegniales</taxon>
        <taxon>Verrucalvaceae</taxon>
        <taxon>Aphanomyces</taxon>
    </lineage>
</organism>
<comment type="cofactor">
    <cofactor evidence="1">
        <name>a divalent metal cation</name>
        <dbReference type="ChEBI" id="CHEBI:60240"/>
    </cofactor>
</comment>
<dbReference type="EMBL" id="KI913135">
    <property type="protein sequence ID" value="ETV76806.1"/>
    <property type="molecule type" value="Genomic_DNA"/>
</dbReference>
<sequence>MQSPRLRLLRHSTASLRLRLLLIRRQAAVERLTIPDVTFSLDQYSDADSKEKFRFVKEDLKRLRRCLDIPERVVTAERTPCTGIEALCIVLRRFAVPDRWSDLMAMFGRSCSCLCNIYLHPLNLIYNKFRDTIYLDFNRIRTKLASFSKAIVDKGGEVHNVWAFIDGTVCECCRPVTDERQRSVFNGHKRRHAINFQTLVTPDGIISHAFGPIEGRRHDLTILRQSNLEEAIQDNGGFEGYIIYGDPAHSDVSMRV</sequence>
<proteinExistence type="predicted"/>
<dbReference type="AlphaFoldDB" id="W4GBY7"/>
<dbReference type="RefSeq" id="XP_009833718.1">
    <property type="nucleotide sequence ID" value="XM_009835416.1"/>
</dbReference>
<reference evidence="4" key="1">
    <citation type="submission" date="2013-12" db="EMBL/GenBank/DDBJ databases">
        <title>The Genome Sequence of Aphanomyces astaci APO3.</title>
        <authorList>
            <consortium name="The Broad Institute Genomics Platform"/>
            <person name="Russ C."/>
            <person name="Tyler B."/>
            <person name="van West P."/>
            <person name="Dieguez-Uribeondo J."/>
            <person name="Young S.K."/>
            <person name="Zeng Q."/>
            <person name="Gargeya S."/>
            <person name="Fitzgerald M."/>
            <person name="Abouelleil A."/>
            <person name="Alvarado L."/>
            <person name="Chapman S.B."/>
            <person name="Gainer-Dewar J."/>
            <person name="Goldberg J."/>
            <person name="Griggs A."/>
            <person name="Gujja S."/>
            <person name="Hansen M."/>
            <person name="Howarth C."/>
            <person name="Imamovic A."/>
            <person name="Ireland A."/>
            <person name="Larimer J."/>
            <person name="McCowan C."/>
            <person name="Murphy C."/>
            <person name="Pearson M."/>
            <person name="Poon T.W."/>
            <person name="Priest M."/>
            <person name="Roberts A."/>
            <person name="Saif S."/>
            <person name="Shea T."/>
            <person name="Sykes S."/>
            <person name="Wortman J."/>
            <person name="Nusbaum C."/>
            <person name="Birren B."/>
        </authorList>
    </citation>
    <scope>NUCLEOTIDE SEQUENCE [LARGE SCALE GENOMIC DNA]</scope>
    <source>
        <strain evidence="4">APO3</strain>
    </source>
</reference>
<gene>
    <name evidence="4" type="ORF">H257_09255</name>
</gene>
<evidence type="ECO:0000256" key="1">
    <source>
        <dbReference type="ARBA" id="ARBA00001968"/>
    </source>
</evidence>
<dbReference type="VEuPathDB" id="FungiDB:H257_09255"/>
<dbReference type="Pfam" id="PF13359">
    <property type="entry name" value="DDE_Tnp_4"/>
    <property type="match status" value="1"/>
</dbReference>
<feature type="domain" description="DDE Tnp4" evidence="3">
    <location>
        <begin position="165"/>
        <end position="248"/>
    </location>
</feature>
<name>W4GBY7_APHAT</name>
<evidence type="ECO:0000313" key="4">
    <source>
        <dbReference type="EMBL" id="ETV76806.1"/>
    </source>
</evidence>
<dbReference type="GO" id="GO:0046872">
    <property type="term" value="F:metal ion binding"/>
    <property type="evidence" value="ECO:0007669"/>
    <property type="project" value="UniProtKB-KW"/>
</dbReference>
<dbReference type="InterPro" id="IPR027806">
    <property type="entry name" value="HARBI1_dom"/>
</dbReference>
<evidence type="ECO:0000259" key="3">
    <source>
        <dbReference type="Pfam" id="PF13359"/>
    </source>
</evidence>
<dbReference type="OrthoDB" id="120686at2759"/>
<dbReference type="PANTHER" id="PTHR34615">
    <property type="entry name" value="PX DOMAIN-CONTAINING PROTEIN"/>
    <property type="match status" value="1"/>
</dbReference>
<accession>W4GBY7</accession>
<protein>
    <recommendedName>
        <fullName evidence="3">DDE Tnp4 domain-containing protein</fullName>
    </recommendedName>
</protein>
<dbReference type="GeneID" id="20811251"/>
<evidence type="ECO:0000256" key="2">
    <source>
        <dbReference type="ARBA" id="ARBA00022723"/>
    </source>
</evidence>